<sequence length="109" mass="12341">MTIELKAILEEQLTSIQSKLNECSDYQHAISGVQHFDYGEELYEIEGEIKNLTGQKQEHETTISEFQLIDASDVDEVIQNGFDAIQRAESTLDNVTPPPSDESEDDAWH</sequence>
<accession>A9M537</accession>
<gene>
    <name evidence="2" type="ORF">BMSF_0010</name>
</gene>
<evidence type="ECO:0000256" key="1">
    <source>
        <dbReference type="SAM" id="MobiDB-lite"/>
    </source>
</evidence>
<name>A9M537_9VIBR</name>
<proteinExistence type="predicted"/>
<protein>
    <submittedName>
        <fullName evidence="2">Uncharacterized protein</fullName>
    </submittedName>
</protein>
<reference evidence="2" key="1">
    <citation type="journal article" date="2007" name="Appl. Environ. Microbiol.">
        <title>Sequence characterization and comparative analysis of three plasmids isolated from environmental Vibrio spp.</title>
        <authorList>
            <person name="Hazen T.H."/>
            <person name="Wu D."/>
            <person name="Eisen J.A."/>
            <person name="Sobecky P.A."/>
        </authorList>
    </citation>
    <scope>NUCLEOTIDE SEQUENCE [LARGE SCALE GENOMIC DNA]</scope>
    <source>
        <strain evidence="2">09022</strain>
        <plasmid evidence="2">p09022A</plasmid>
    </source>
</reference>
<keyword evidence="2" id="KW-0614">Plasmid</keyword>
<feature type="region of interest" description="Disordered" evidence="1">
    <location>
        <begin position="88"/>
        <end position="109"/>
    </location>
</feature>
<organism evidence="2">
    <name type="scientific">Vibrio sp. 09022</name>
    <dbReference type="NCBI Taxonomy" id="452804"/>
    <lineage>
        <taxon>Bacteria</taxon>
        <taxon>Pseudomonadati</taxon>
        <taxon>Pseudomonadota</taxon>
        <taxon>Gammaproteobacteria</taxon>
        <taxon>Vibrionales</taxon>
        <taxon>Vibrionaceae</taxon>
        <taxon>Vibrio</taxon>
    </lineage>
</organism>
<evidence type="ECO:0000313" key="2">
    <source>
        <dbReference type="EMBL" id="ABX77163.1"/>
    </source>
</evidence>
<dbReference type="EMBL" id="CP000757">
    <property type="protein sequence ID" value="ABX77163.1"/>
    <property type="molecule type" value="Genomic_DNA"/>
</dbReference>
<dbReference type="AlphaFoldDB" id="A9M537"/>
<geneLocation type="plasmid" evidence="2">
    <name>p09022A</name>
</geneLocation>